<name>A0A8C7AD96_NEOVI</name>
<feature type="compositionally biased region" description="Basic and acidic residues" evidence="1">
    <location>
        <begin position="66"/>
        <end position="78"/>
    </location>
</feature>
<evidence type="ECO:0000313" key="3">
    <source>
        <dbReference type="Proteomes" id="UP000694425"/>
    </source>
</evidence>
<proteinExistence type="predicted"/>
<dbReference type="GeneTree" id="ENSGT00980000202621"/>
<keyword evidence="3" id="KW-1185">Reference proteome</keyword>
<sequence length="97" mass="10367">SEARSDSLSSYFRMQGPGKSCLQEGDAGTVPLSEPVYQGKSPHGGAMPQCSQGHHAAPGEAAEGDASERRSSEHPFRQDIDNVSLVILDLEHKVDSF</sequence>
<accession>A0A8C7AD96</accession>
<evidence type="ECO:0000313" key="2">
    <source>
        <dbReference type="Ensembl" id="ENSNVIP00000001938.1"/>
    </source>
</evidence>
<feature type="region of interest" description="Disordered" evidence="1">
    <location>
        <begin position="1"/>
        <end position="78"/>
    </location>
</feature>
<dbReference type="AlphaFoldDB" id="A0A8C7AD96"/>
<organism evidence="2 3">
    <name type="scientific">Neovison vison</name>
    <name type="common">American mink</name>
    <name type="synonym">Mustela vison</name>
    <dbReference type="NCBI Taxonomy" id="452646"/>
    <lineage>
        <taxon>Eukaryota</taxon>
        <taxon>Metazoa</taxon>
        <taxon>Chordata</taxon>
        <taxon>Craniata</taxon>
        <taxon>Vertebrata</taxon>
        <taxon>Euteleostomi</taxon>
        <taxon>Mammalia</taxon>
        <taxon>Eutheria</taxon>
        <taxon>Laurasiatheria</taxon>
        <taxon>Carnivora</taxon>
        <taxon>Caniformia</taxon>
        <taxon>Musteloidea</taxon>
        <taxon>Mustelidae</taxon>
        <taxon>Mustelinae</taxon>
        <taxon>Neogale</taxon>
    </lineage>
</organism>
<feature type="compositionally biased region" description="Polar residues" evidence="1">
    <location>
        <begin position="1"/>
        <end position="12"/>
    </location>
</feature>
<dbReference type="Ensembl" id="ENSNVIT00000002251.1">
    <property type="protein sequence ID" value="ENSNVIP00000001938.1"/>
    <property type="gene ID" value="ENSNVIG00000001584.1"/>
</dbReference>
<reference evidence="2" key="1">
    <citation type="submission" date="2025-08" db="UniProtKB">
        <authorList>
            <consortium name="Ensembl"/>
        </authorList>
    </citation>
    <scope>IDENTIFICATION</scope>
</reference>
<reference evidence="2" key="2">
    <citation type="submission" date="2025-09" db="UniProtKB">
        <authorList>
            <consortium name="Ensembl"/>
        </authorList>
    </citation>
    <scope>IDENTIFICATION</scope>
</reference>
<dbReference type="Proteomes" id="UP000694425">
    <property type="component" value="Unplaced"/>
</dbReference>
<evidence type="ECO:0000256" key="1">
    <source>
        <dbReference type="SAM" id="MobiDB-lite"/>
    </source>
</evidence>
<protein>
    <submittedName>
        <fullName evidence="2">Uncharacterized protein</fullName>
    </submittedName>
</protein>